<comment type="caution">
    <text evidence="2">The sequence shown here is derived from an EMBL/GenBank/DDBJ whole genome shotgun (WGS) entry which is preliminary data.</text>
</comment>
<sequence length="117" mass="13058">MAQDWAAVARAIDARLAELNWRQRELAERAQVSVAIVRELHRNTAQRRRNARTLEALSVALSWHPEHLDAVLRGGTPPDRGQPASSPVDPVTARLTSIDRRLAAIERRLDDLAARDG</sequence>
<dbReference type="AlphaFoldDB" id="A0A934NDG0"/>
<dbReference type="RefSeq" id="WP_338178590.1">
    <property type="nucleotide sequence ID" value="NZ_JAEKNQ010000032.1"/>
</dbReference>
<gene>
    <name evidence="2" type="ORF">JF888_08045</name>
</gene>
<proteinExistence type="predicted"/>
<reference evidence="2 3" key="1">
    <citation type="submission" date="2020-10" db="EMBL/GenBank/DDBJ databases">
        <title>Ca. Dormibacterota MAGs.</title>
        <authorList>
            <person name="Montgomery K."/>
        </authorList>
    </citation>
    <scope>NUCLEOTIDE SEQUENCE [LARGE SCALE GENOMIC DNA]</scope>
    <source>
        <strain evidence="2">SC8811_S16_3</strain>
    </source>
</reference>
<evidence type="ECO:0000313" key="2">
    <source>
        <dbReference type="EMBL" id="MBJ7603123.1"/>
    </source>
</evidence>
<dbReference type="EMBL" id="JAEKNQ010000032">
    <property type="protein sequence ID" value="MBJ7603123.1"/>
    <property type="molecule type" value="Genomic_DNA"/>
</dbReference>
<dbReference type="GO" id="GO:0003677">
    <property type="term" value="F:DNA binding"/>
    <property type="evidence" value="ECO:0007669"/>
    <property type="project" value="InterPro"/>
</dbReference>
<name>A0A934NDG0_9BACT</name>
<dbReference type="Gene3D" id="1.10.260.40">
    <property type="entry name" value="lambda repressor-like DNA-binding domains"/>
    <property type="match status" value="1"/>
</dbReference>
<dbReference type="InterPro" id="IPR010982">
    <property type="entry name" value="Lambda_DNA-bd_dom_sf"/>
</dbReference>
<dbReference type="SUPFAM" id="SSF47413">
    <property type="entry name" value="lambda repressor-like DNA-binding domains"/>
    <property type="match status" value="1"/>
</dbReference>
<dbReference type="Proteomes" id="UP000620075">
    <property type="component" value="Unassembled WGS sequence"/>
</dbReference>
<accession>A0A934NDG0</accession>
<organism evidence="2 3">
    <name type="scientific">Candidatus Dormiibacter inghamiae</name>
    <dbReference type="NCBI Taxonomy" id="3127013"/>
    <lineage>
        <taxon>Bacteria</taxon>
        <taxon>Bacillati</taxon>
        <taxon>Candidatus Dormiibacterota</taxon>
        <taxon>Candidatus Dormibacteria</taxon>
        <taxon>Candidatus Dormibacterales</taxon>
        <taxon>Candidatus Dormibacteraceae</taxon>
        <taxon>Candidatus Dormiibacter</taxon>
    </lineage>
</organism>
<feature type="region of interest" description="Disordered" evidence="1">
    <location>
        <begin position="71"/>
        <end position="93"/>
    </location>
</feature>
<evidence type="ECO:0000313" key="3">
    <source>
        <dbReference type="Proteomes" id="UP000620075"/>
    </source>
</evidence>
<evidence type="ECO:0000256" key="1">
    <source>
        <dbReference type="SAM" id="MobiDB-lite"/>
    </source>
</evidence>
<protein>
    <submittedName>
        <fullName evidence="2">XRE family transcriptional regulator</fullName>
    </submittedName>
</protein>